<comment type="caution">
    <text evidence="2">The sequence shown here is derived from an EMBL/GenBank/DDBJ whole genome shotgun (WGS) entry which is preliminary data.</text>
</comment>
<evidence type="ECO:0000313" key="3">
    <source>
        <dbReference type="Proteomes" id="UP001183222"/>
    </source>
</evidence>
<feature type="region of interest" description="Disordered" evidence="1">
    <location>
        <begin position="29"/>
        <end position="49"/>
    </location>
</feature>
<protein>
    <submittedName>
        <fullName evidence="2">Uncharacterized protein</fullName>
    </submittedName>
</protein>
<evidence type="ECO:0000256" key="1">
    <source>
        <dbReference type="SAM" id="MobiDB-lite"/>
    </source>
</evidence>
<accession>A0ABU2K348</accession>
<proteinExistence type="predicted"/>
<evidence type="ECO:0000313" key="2">
    <source>
        <dbReference type="EMBL" id="MDT0274603.1"/>
    </source>
</evidence>
<organism evidence="2 3">
    <name type="scientific">Blastococcus goldschmidtiae</name>
    <dbReference type="NCBI Taxonomy" id="3075546"/>
    <lineage>
        <taxon>Bacteria</taxon>
        <taxon>Bacillati</taxon>
        <taxon>Actinomycetota</taxon>
        <taxon>Actinomycetes</taxon>
        <taxon>Geodermatophilales</taxon>
        <taxon>Geodermatophilaceae</taxon>
        <taxon>Blastococcus</taxon>
    </lineage>
</organism>
<gene>
    <name evidence="2" type="ORF">RM425_01685</name>
</gene>
<keyword evidence="3" id="KW-1185">Reference proteome</keyword>
<dbReference type="RefSeq" id="WP_311343449.1">
    <property type="nucleotide sequence ID" value="NZ_JAVREI010000001.1"/>
</dbReference>
<name>A0ABU2K348_9ACTN</name>
<dbReference type="EMBL" id="JAVREI010000001">
    <property type="protein sequence ID" value="MDT0274603.1"/>
    <property type="molecule type" value="Genomic_DNA"/>
</dbReference>
<reference evidence="3" key="1">
    <citation type="submission" date="2023-07" db="EMBL/GenBank/DDBJ databases">
        <title>30 novel species of actinomycetes from the DSMZ collection.</title>
        <authorList>
            <person name="Nouioui I."/>
        </authorList>
    </citation>
    <scope>NUCLEOTIDE SEQUENCE [LARGE SCALE GENOMIC DNA]</scope>
    <source>
        <strain evidence="3">DSM 46792</strain>
    </source>
</reference>
<sequence>MEWVLVVLAVAVVAVATLYVRRRRTPASWTDELPDGRLDQDRLDGPDARGAVNRNSWMLGGGGSGG</sequence>
<dbReference type="Proteomes" id="UP001183222">
    <property type="component" value="Unassembled WGS sequence"/>
</dbReference>
<feature type="compositionally biased region" description="Basic and acidic residues" evidence="1">
    <location>
        <begin position="34"/>
        <end position="47"/>
    </location>
</feature>